<dbReference type="Proteomes" id="UP000295192">
    <property type="component" value="Unassembled WGS sequence"/>
</dbReference>
<gene>
    <name evidence="1" type="ORF">AWZ03_002251</name>
</gene>
<reference evidence="1 2" key="1">
    <citation type="journal article" date="2019" name="J. Hered.">
        <title>An Improved Genome Assembly for Drosophila navojoa, the Basal Species in the mojavensis Cluster.</title>
        <authorList>
            <person name="Vanderlinde T."/>
            <person name="Dupim E.G."/>
            <person name="Nazario-Yepiz N.O."/>
            <person name="Carvalho A.B."/>
        </authorList>
    </citation>
    <scope>NUCLEOTIDE SEQUENCE [LARGE SCALE GENOMIC DNA]</scope>
    <source>
        <strain evidence="1">Navoj_Jal97</strain>
        <tissue evidence="1">Whole organism</tissue>
    </source>
</reference>
<proteinExistence type="predicted"/>
<sequence length="148" mass="15804">MTTTATKTTTATDTSAAEVHVLATTTSTSTTLTVRLASSVNSRKRQLMVTATSTSTSRAAALTASSALVSQPLRQPVSRALLVAAIGFASLGFSVSSPCPASRNCPRYSYPHRYMSSVERRVACVYDLSSYRIAFEVFSKSVRKDTHA</sequence>
<evidence type="ECO:0000313" key="2">
    <source>
        <dbReference type="Proteomes" id="UP000295192"/>
    </source>
</evidence>
<accession>A0A484BRK8</accession>
<dbReference type="AlphaFoldDB" id="A0A484BRK8"/>
<organism evidence="1 2">
    <name type="scientific">Drosophila navojoa</name>
    <name type="common">Fruit fly</name>
    <dbReference type="NCBI Taxonomy" id="7232"/>
    <lineage>
        <taxon>Eukaryota</taxon>
        <taxon>Metazoa</taxon>
        <taxon>Ecdysozoa</taxon>
        <taxon>Arthropoda</taxon>
        <taxon>Hexapoda</taxon>
        <taxon>Insecta</taxon>
        <taxon>Pterygota</taxon>
        <taxon>Neoptera</taxon>
        <taxon>Endopterygota</taxon>
        <taxon>Diptera</taxon>
        <taxon>Brachycera</taxon>
        <taxon>Muscomorpha</taxon>
        <taxon>Ephydroidea</taxon>
        <taxon>Drosophilidae</taxon>
        <taxon>Drosophila</taxon>
    </lineage>
</organism>
<name>A0A484BRK8_DRONA</name>
<evidence type="ECO:0000313" key="1">
    <source>
        <dbReference type="EMBL" id="TDG51456.1"/>
    </source>
</evidence>
<dbReference type="EMBL" id="LSRL02000009">
    <property type="protein sequence ID" value="TDG51456.1"/>
    <property type="molecule type" value="Genomic_DNA"/>
</dbReference>
<comment type="caution">
    <text evidence="1">The sequence shown here is derived from an EMBL/GenBank/DDBJ whole genome shotgun (WGS) entry which is preliminary data.</text>
</comment>
<keyword evidence="2" id="KW-1185">Reference proteome</keyword>
<protein>
    <submittedName>
        <fullName evidence="1">Uncharacterized protein</fullName>
    </submittedName>
</protein>